<organism evidence="2">
    <name type="scientific">Arundo donax</name>
    <name type="common">Giant reed</name>
    <name type="synonym">Donax arundinaceus</name>
    <dbReference type="NCBI Taxonomy" id="35708"/>
    <lineage>
        <taxon>Eukaryota</taxon>
        <taxon>Viridiplantae</taxon>
        <taxon>Streptophyta</taxon>
        <taxon>Embryophyta</taxon>
        <taxon>Tracheophyta</taxon>
        <taxon>Spermatophyta</taxon>
        <taxon>Magnoliopsida</taxon>
        <taxon>Liliopsida</taxon>
        <taxon>Poales</taxon>
        <taxon>Poaceae</taxon>
        <taxon>PACMAD clade</taxon>
        <taxon>Arundinoideae</taxon>
        <taxon>Arundineae</taxon>
        <taxon>Arundo</taxon>
    </lineage>
</organism>
<keyword evidence="1" id="KW-1133">Transmembrane helix</keyword>
<reference evidence="2" key="2">
    <citation type="journal article" date="2015" name="Data Brief">
        <title>Shoot transcriptome of the giant reed, Arundo donax.</title>
        <authorList>
            <person name="Barrero R.A."/>
            <person name="Guerrero F.D."/>
            <person name="Moolhuijzen P."/>
            <person name="Goolsby J.A."/>
            <person name="Tidwell J."/>
            <person name="Bellgard S.E."/>
            <person name="Bellgard M.I."/>
        </authorList>
    </citation>
    <scope>NUCLEOTIDE SEQUENCE</scope>
    <source>
        <tissue evidence="2">Shoot tissue taken approximately 20 cm above the soil surface</tissue>
    </source>
</reference>
<reference evidence="2" key="1">
    <citation type="submission" date="2014-09" db="EMBL/GenBank/DDBJ databases">
        <authorList>
            <person name="Magalhaes I.L.F."/>
            <person name="Oliveira U."/>
            <person name="Santos F.R."/>
            <person name="Vidigal T.H.D.A."/>
            <person name="Brescovit A.D."/>
            <person name="Santos A.J."/>
        </authorList>
    </citation>
    <scope>NUCLEOTIDE SEQUENCE</scope>
    <source>
        <tissue evidence="2">Shoot tissue taken approximately 20 cm above the soil surface</tissue>
    </source>
</reference>
<evidence type="ECO:0000313" key="2">
    <source>
        <dbReference type="EMBL" id="JAE07890.1"/>
    </source>
</evidence>
<proteinExistence type="predicted"/>
<protein>
    <submittedName>
        <fullName evidence="2">Uncharacterized protein</fullName>
    </submittedName>
</protein>
<evidence type="ECO:0000256" key="1">
    <source>
        <dbReference type="SAM" id="Phobius"/>
    </source>
</evidence>
<accession>A0A0A9F4B7</accession>
<keyword evidence="1" id="KW-0812">Transmembrane</keyword>
<feature type="transmembrane region" description="Helical" evidence="1">
    <location>
        <begin position="20"/>
        <end position="39"/>
    </location>
</feature>
<dbReference type="EMBL" id="GBRH01190006">
    <property type="protein sequence ID" value="JAE07890.1"/>
    <property type="molecule type" value="Transcribed_RNA"/>
</dbReference>
<keyword evidence="1" id="KW-0472">Membrane</keyword>
<name>A0A0A9F4B7_ARUDO</name>
<sequence length="53" mass="5780">MLLWQFPALFLTNLLSPLTVIVVPATVVSISYFPVFWLLPCQSSCVSPVAAAK</sequence>
<dbReference type="AlphaFoldDB" id="A0A0A9F4B7"/>